<dbReference type="Proteomes" id="UP000319014">
    <property type="component" value="Unassembled WGS sequence"/>
</dbReference>
<organism evidence="1 2">
    <name type="scientific">Paracoccus laeviglucosivorans</name>
    <dbReference type="NCBI Taxonomy" id="1197861"/>
    <lineage>
        <taxon>Bacteria</taxon>
        <taxon>Pseudomonadati</taxon>
        <taxon>Pseudomonadota</taxon>
        <taxon>Alphaproteobacteria</taxon>
        <taxon>Rhodobacterales</taxon>
        <taxon>Paracoccaceae</taxon>
        <taxon>Paracoccus</taxon>
    </lineage>
</organism>
<dbReference type="EMBL" id="FXTK01000002">
    <property type="protein sequence ID" value="SMO44663.1"/>
    <property type="molecule type" value="Genomic_DNA"/>
</dbReference>
<accession>A0A521BC44</accession>
<protein>
    <submittedName>
        <fullName evidence="1">Uncharacterized protein</fullName>
    </submittedName>
</protein>
<evidence type="ECO:0000313" key="2">
    <source>
        <dbReference type="Proteomes" id="UP000319014"/>
    </source>
</evidence>
<dbReference type="InterPro" id="IPR045386">
    <property type="entry name" value="DUF6525"/>
</dbReference>
<dbReference type="Pfam" id="PF20135">
    <property type="entry name" value="DUF6525"/>
    <property type="match status" value="1"/>
</dbReference>
<gene>
    <name evidence="1" type="ORF">SAMN06265221_102219</name>
</gene>
<evidence type="ECO:0000313" key="1">
    <source>
        <dbReference type="EMBL" id="SMO44663.1"/>
    </source>
</evidence>
<sequence length="72" mass="8234">MARYDGLPDELRRWLASAALPWSARSALRLWQRALRECPADTGHALQALSRAEMRLLQRDAASVWGQEYPRA</sequence>
<reference evidence="1 2" key="1">
    <citation type="submission" date="2017-05" db="EMBL/GenBank/DDBJ databases">
        <authorList>
            <person name="Varghese N."/>
            <person name="Submissions S."/>
        </authorList>
    </citation>
    <scope>NUCLEOTIDE SEQUENCE [LARGE SCALE GENOMIC DNA]</scope>
    <source>
        <strain evidence="1 2">DSM 100094</strain>
    </source>
</reference>
<dbReference type="AlphaFoldDB" id="A0A521BC44"/>
<proteinExistence type="predicted"/>
<dbReference type="OrthoDB" id="7658988at2"/>
<name>A0A521BC44_9RHOB</name>
<keyword evidence="2" id="KW-1185">Reference proteome</keyword>